<dbReference type="FunFam" id="3.40.50.2000:FF:000051">
    <property type="entry name" value="Glycosyltransferase"/>
    <property type="match status" value="1"/>
</dbReference>
<evidence type="ECO:0000256" key="4">
    <source>
        <dbReference type="RuleBase" id="RU003718"/>
    </source>
</evidence>
<name>A0AAE1MN97_9FABA</name>
<dbReference type="SUPFAM" id="SSF53756">
    <property type="entry name" value="UDP-Glycosyltransferase/glycogen phosphorylase"/>
    <property type="match status" value="1"/>
</dbReference>
<evidence type="ECO:0000313" key="6">
    <source>
        <dbReference type="EMBL" id="KAK4267878.1"/>
    </source>
</evidence>
<dbReference type="AlphaFoldDB" id="A0AAE1MN97"/>
<dbReference type="FunFam" id="3.40.50.2000:FF:000054">
    <property type="entry name" value="Glycosyltransferase"/>
    <property type="match status" value="1"/>
</dbReference>
<proteinExistence type="inferred from homology"/>
<evidence type="ECO:0000256" key="2">
    <source>
        <dbReference type="ARBA" id="ARBA00022676"/>
    </source>
</evidence>
<organism evidence="6 7">
    <name type="scientific">Acacia crassicarpa</name>
    <name type="common">northern wattle</name>
    <dbReference type="NCBI Taxonomy" id="499986"/>
    <lineage>
        <taxon>Eukaryota</taxon>
        <taxon>Viridiplantae</taxon>
        <taxon>Streptophyta</taxon>
        <taxon>Embryophyta</taxon>
        <taxon>Tracheophyta</taxon>
        <taxon>Spermatophyta</taxon>
        <taxon>Magnoliopsida</taxon>
        <taxon>eudicotyledons</taxon>
        <taxon>Gunneridae</taxon>
        <taxon>Pentapetalae</taxon>
        <taxon>rosids</taxon>
        <taxon>fabids</taxon>
        <taxon>Fabales</taxon>
        <taxon>Fabaceae</taxon>
        <taxon>Caesalpinioideae</taxon>
        <taxon>mimosoid clade</taxon>
        <taxon>Acacieae</taxon>
        <taxon>Acacia</taxon>
    </lineage>
</organism>
<dbReference type="PROSITE" id="PS00375">
    <property type="entry name" value="UDPGT"/>
    <property type="match status" value="1"/>
</dbReference>
<gene>
    <name evidence="6" type="ORF">QN277_024603</name>
</gene>
<dbReference type="PANTHER" id="PTHR48045">
    <property type="entry name" value="UDP-GLYCOSYLTRANSFERASE 72B1"/>
    <property type="match status" value="1"/>
</dbReference>
<dbReference type="Gene3D" id="3.40.50.2000">
    <property type="entry name" value="Glycogen Phosphorylase B"/>
    <property type="match status" value="2"/>
</dbReference>
<evidence type="ECO:0000256" key="3">
    <source>
        <dbReference type="ARBA" id="ARBA00022679"/>
    </source>
</evidence>
<dbReference type="CDD" id="cd03784">
    <property type="entry name" value="GT1_Gtf-like"/>
    <property type="match status" value="1"/>
</dbReference>
<dbReference type="Pfam" id="PF00201">
    <property type="entry name" value="UDPGT"/>
    <property type="match status" value="1"/>
</dbReference>
<comment type="caution">
    <text evidence="6">The sequence shown here is derived from an EMBL/GenBank/DDBJ whole genome shotgun (WGS) entry which is preliminary data.</text>
</comment>
<sequence length="480" mass="52978">MEATKNITHIAVVPSPGFSHLIPILEFSKRLVHLHPDFHVTCIIPSLGSPSTASIDYLNSLPSNNIHSFFLPPISISELPQQQSPAFQSKLAMTKSLPSLREILNSLMCSKTSPPLAALVADTLAYEALDIAKELNISSFLFALWSPALCSFHFQIPKLDETILGEYPDYPEPFVIPGFVPLHGRDFPEFCQHRSSEAYKMVVHRDKRLPSLDGIMLNSFIEMGEETAKVLANNKGSGHPPVYLVGPIISQTGLMNEKDRPECMTWLDKQPPRSVLYVSFGSGGTLSQEQLNELALGLELSGHKFLWVLRAPSSVANASYHSASSSNENPKEFLPKGFLEKTKDQGFIVPSWAPQIQILSHNSVGGFLSHCGWNSTLESVMHGVPLITWPLFAEQKLNAVILNDALKVAVRPKVNKKGIVEREEIKEVVKTLMESEEGKGIFKRITDLKEAAANAMKEDGSSTVTLSQVAHIWKNKGVLQ</sequence>
<reference evidence="6" key="1">
    <citation type="submission" date="2023-10" db="EMBL/GenBank/DDBJ databases">
        <title>Chromosome-level genome of the transformable northern wattle, Acacia crassicarpa.</title>
        <authorList>
            <person name="Massaro I."/>
            <person name="Sinha N.R."/>
            <person name="Poethig S."/>
            <person name="Leichty A.R."/>
        </authorList>
    </citation>
    <scope>NUCLEOTIDE SEQUENCE</scope>
    <source>
        <strain evidence="6">Acra3RX</strain>
        <tissue evidence="6">Leaf</tissue>
    </source>
</reference>
<keyword evidence="3 4" id="KW-0808">Transferase</keyword>
<comment type="similarity">
    <text evidence="1 4">Belongs to the UDP-glycosyltransferase family.</text>
</comment>
<dbReference type="EMBL" id="JAWXYG010000007">
    <property type="protein sequence ID" value="KAK4267878.1"/>
    <property type="molecule type" value="Genomic_DNA"/>
</dbReference>
<dbReference type="EC" id="2.4.1.-" evidence="5"/>
<dbReference type="InterPro" id="IPR035595">
    <property type="entry name" value="UDP_glycos_trans_CS"/>
</dbReference>
<keyword evidence="2 4" id="KW-0328">Glycosyltransferase</keyword>
<keyword evidence="7" id="KW-1185">Reference proteome</keyword>
<dbReference type="Proteomes" id="UP001293593">
    <property type="component" value="Unassembled WGS sequence"/>
</dbReference>
<evidence type="ECO:0000256" key="5">
    <source>
        <dbReference type="RuleBase" id="RU362057"/>
    </source>
</evidence>
<dbReference type="GO" id="GO:0008194">
    <property type="term" value="F:UDP-glycosyltransferase activity"/>
    <property type="evidence" value="ECO:0007669"/>
    <property type="project" value="InterPro"/>
</dbReference>
<evidence type="ECO:0000313" key="7">
    <source>
        <dbReference type="Proteomes" id="UP001293593"/>
    </source>
</evidence>
<dbReference type="PANTHER" id="PTHR48045:SF11">
    <property type="entry name" value="UDP-GLYCOSYLTRANSFERASE 72B1"/>
    <property type="match status" value="1"/>
</dbReference>
<accession>A0AAE1MN97</accession>
<protein>
    <recommendedName>
        <fullName evidence="5">Glycosyltransferase</fullName>
        <ecNumber evidence="5">2.4.1.-</ecNumber>
    </recommendedName>
</protein>
<dbReference type="InterPro" id="IPR002213">
    <property type="entry name" value="UDP_glucos_trans"/>
</dbReference>
<evidence type="ECO:0000256" key="1">
    <source>
        <dbReference type="ARBA" id="ARBA00009995"/>
    </source>
</evidence>